<keyword evidence="3" id="KW-1185">Reference proteome</keyword>
<evidence type="ECO:0000313" key="3">
    <source>
        <dbReference type="Proteomes" id="UP001153269"/>
    </source>
</evidence>
<dbReference type="EMBL" id="CADEAL010000639">
    <property type="protein sequence ID" value="CAB1423194.1"/>
    <property type="molecule type" value="Genomic_DNA"/>
</dbReference>
<reference evidence="2" key="1">
    <citation type="submission" date="2020-03" db="EMBL/GenBank/DDBJ databases">
        <authorList>
            <person name="Weist P."/>
        </authorList>
    </citation>
    <scope>NUCLEOTIDE SEQUENCE</scope>
</reference>
<comment type="caution">
    <text evidence="2">The sequence shown here is derived from an EMBL/GenBank/DDBJ whole genome shotgun (WGS) entry which is preliminary data.</text>
</comment>
<proteinExistence type="predicted"/>
<dbReference type="AlphaFoldDB" id="A0A9N7U3P9"/>
<gene>
    <name evidence="2" type="ORF">PLEPLA_LOCUS11112</name>
</gene>
<dbReference type="Proteomes" id="UP001153269">
    <property type="component" value="Unassembled WGS sequence"/>
</dbReference>
<name>A0A9N7U3P9_PLEPL</name>
<accession>A0A9N7U3P9</accession>
<feature type="compositionally biased region" description="Polar residues" evidence="1">
    <location>
        <begin position="19"/>
        <end position="31"/>
    </location>
</feature>
<feature type="region of interest" description="Disordered" evidence="1">
    <location>
        <begin position="1"/>
        <end position="124"/>
    </location>
</feature>
<sequence>METEVIKVTNHRRGASATGPASKTSAAQRTSFRGRRSEDARSEDTSSEDARSEDARSEDATQRTPGQGTPLRRCRSEDVSSEDTSSEDASSEDTSSEDATQRTPGQGTPLREMPLRGRRSAAARYPDEKTPFVLDHGDTYYSLYSEREKCHLQSVSPEQRDDVCLTGGVFIHLQLNSSFLRSHRTCPGLTGRVRVSQDVSGLTGRVRVSQDVSGSHRTCSGLTGRVQVSQDVFRSHRTCPGLTGVSRFTGRVRVSQDVSRSHRTCSGLTGRVQVSQDVSRSHRTCSGLTGRVQVSQDVFRSHRTCSGLTGRVQVSQDVFRSHRTCPGLTGCVQVSQDVFRSHRTCPGLTGRVQVIDHRLFPVFVALLRPPRRPSVGVRPFITHGSRRVHVLHPNLEIRGQRKDLRSHPFIEFTHTCKALWNLLCLIVLTDLSGGGSLHALSASRRISEDERHCGVSLKTPAASFMVLLPSGCVLTT</sequence>
<organism evidence="2 3">
    <name type="scientific">Pleuronectes platessa</name>
    <name type="common">European plaice</name>
    <dbReference type="NCBI Taxonomy" id="8262"/>
    <lineage>
        <taxon>Eukaryota</taxon>
        <taxon>Metazoa</taxon>
        <taxon>Chordata</taxon>
        <taxon>Craniata</taxon>
        <taxon>Vertebrata</taxon>
        <taxon>Euteleostomi</taxon>
        <taxon>Actinopterygii</taxon>
        <taxon>Neopterygii</taxon>
        <taxon>Teleostei</taxon>
        <taxon>Neoteleostei</taxon>
        <taxon>Acanthomorphata</taxon>
        <taxon>Carangaria</taxon>
        <taxon>Pleuronectiformes</taxon>
        <taxon>Pleuronectoidei</taxon>
        <taxon>Pleuronectidae</taxon>
        <taxon>Pleuronectes</taxon>
    </lineage>
</organism>
<evidence type="ECO:0000256" key="1">
    <source>
        <dbReference type="SAM" id="MobiDB-lite"/>
    </source>
</evidence>
<feature type="compositionally biased region" description="Acidic residues" evidence="1">
    <location>
        <begin position="79"/>
        <end position="96"/>
    </location>
</feature>
<protein>
    <submittedName>
        <fullName evidence="2">Uncharacterized protein</fullName>
    </submittedName>
</protein>
<evidence type="ECO:0000313" key="2">
    <source>
        <dbReference type="EMBL" id="CAB1423194.1"/>
    </source>
</evidence>
<feature type="compositionally biased region" description="Basic and acidic residues" evidence="1">
    <location>
        <begin position="35"/>
        <end position="61"/>
    </location>
</feature>